<dbReference type="InterPro" id="IPR001810">
    <property type="entry name" value="F-box_dom"/>
</dbReference>
<dbReference type="EMBL" id="CAJOBA010007351">
    <property type="protein sequence ID" value="CAF3800065.1"/>
    <property type="molecule type" value="Genomic_DNA"/>
</dbReference>
<dbReference type="Proteomes" id="UP000681722">
    <property type="component" value="Unassembled WGS sequence"/>
</dbReference>
<sequence length="387" mass="45300">MSSRFELLPNETIMDMYEYLDIFDIMHSFSNLNSRFNSLINDSRIYVSLDLSSAINDIRFDIVSREILPQISHRLISLIIAEKSRILAFSLMCNNSSFHSLQILSLIDIEKSNNLKTILEKLPLLLCLSIKTNKIDNEITISEICSMSLAKLTLKKCLLNFCNQCIFKDLLITSNIKQLTIGWCSMSELIVLFRHLPYLRILHVRYLFNYDYSVTVLNDTNLVIKELNLFLYGVPYNNIELLLRCMPLLKMLTIRGQLDDLTYTDSQQWETVFSSSLLLLRVFNINFTPREELLNSTPSQNSEGRWYELLSPTQISIGEQKSDDNKKQQQKKKKCRGNRKAQHLRRRERRDQQIIKTHGEDNDDPMEEDLEQIQEYSLSTWFLTIKA</sequence>
<dbReference type="AlphaFoldDB" id="A0A814PBB7"/>
<feature type="compositionally biased region" description="Basic and acidic residues" evidence="1">
    <location>
        <begin position="349"/>
        <end position="360"/>
    </location>
</feature>
<feature type="region of interest" description="Disordered" evidence="1">
    <location>
        <begin position="318"/>
        <end position="369"/>
    </location>
</feature>
<dbReference type="SUPFAM" id="SSF52047">
    <property type="entry name" value="RNI-like"/>
    <property type="match status" value="1"/>
</dbReference>
<keyword evidence="7" id="KW-1185">Reference proteome</keyword>
<evidence type="ECO:0000313" key="6">
    <source>
        <dbReference type="EMBL" id="CAF3867738.1"/>
    </source>
</evidence>
<gene>
    <name evidence="4" type="ORF">GPM918_LOCUS18843</name>
    <name evidence="3" type="ORF">OVA965_LOCUS16030</name>
    <name evidence="6" type="ORF">SRO942_LOCUS18838</name>
    <name evidence="5" type="ORF">TMI583_LOCUS16039</name>
</gene>
<evidence type="ECO:0000259" key="2">
    <source>
        <dbReference type="PROSITE" id="PS50181"/>
    </source>
</evidence>
<feature type="compositionally biased region" description="Basic residues" evidence="1">
    <location>
        <begin position="328"/>
        <end position="348"/>
    </location>
</feature>
<organism evidence="4 7">
    <name type="scientific">Didymodactylos carnosus</name>
    <dbReference type="NCBI Taxonomy" id="1234261"/>
    <lineage>
        <taxon>Eukaryota</taxon>
        <taxon>Metazoa</taxon>
        <taxon>Spiralia</taxon>
        <taxon>Gnathifera</taxon>
        <taxon>Rotifera</taxon>
        <taxon>Eurotatoria</taxon>
        <taxon>Bdelloidea</taxon>
        <taxon>Philodinida</taxon>
        <taxon>Philodinidae</taxon>
        <taxon>Didymodactylos</taxon>
    </lineage>
</organism>
<dbReference type="EMBL" id="CAJNOK010007340">
    <property type="protein sequence ID" value="CAF1031841.1"/>
    <property type="molecule type" value="Genomic_DNA"/>
</dbReference>
<evidence type="ECO:0000313" key="3">
    <source>
        <dbReference type="EMBL" id="CAF1031841.1"/>
    </source>
</evidence>
<dbReference type="EMBL" id="CAJNOQ010005559">
    <property type="protein sequence ID" value="CAF1102999.1"/>
    <property type="molecule type" value="Genomic_DNA"/>
</dbReference>
<dbReference type="OrthoDB" id="9999350at2759"/>
<evidence type="ECO:0000256" key="1">
    <source>
        <dbReference type="SAM" id="MobiDB-lite"/>
    </source>
</evidence>
<dbReference type="EMBL" id="CAJOBC010005558">
    <property type="protein sequence ID" value="CAF3867738.1"/>
    <property type="molecule type" value="Genomic_DNA"/>
</dbReference>
<evidence type="ECO:0000313" key="4">
    <source>
        <dbReference type="EMBL" id="CAF1102999.1"/>
    </source>
</evidence>
<feature type="domain" description="F-box" evidence="2">
    <location>
        <begin position="2"/>
        <end position="49"/>
    </location>
</feature>
<evidence type="ECO:0000313" key="5">
    <source>
        <dbReference type="EMBL" id="CAF3800065.1"/>
    </source>
</evidence>
<dbReference type="Proteomes" id="UP000682733">
    <property type="component" value="Unassembled WGS sequence"/>
</dbReference>
<name>A0A814PBB7_9BILA</name>
<proteinExistence type="predicted"/>
<accession>A0A814PBB7</accession>
<reference evidence="4" key="1">
    <citation type="submission" date="2021-02" db="EMBL/GenBank/DDBJ databases">
        <authorList>
            <person name="Nowell W R."/>
        </authorList>
    </citation>
    <scope>NUCLEOTIDE SEQUENCE</scope>
</reference>
<dbReference type="Proteomes" id="UP000663829">
    <property type="component" value="Unassembled WGS sequence"/>
</dbReference>
<dbReference type="PROSITE" id="PS50181">
    <property type="entry name" value="FBOX"/>
    <property type="match status" value="1"/>
</dbReference>
<evidence type="ECO:0000313" key="7">
    <source>
        <dbReference type="Proteomes" id="UP000663829"/>
    </source>
</evidence>
<protein>
    <recommendedName>
        <fullName evidence="2">F-box domain-containing protein</fullName>
    </recommendedName>
</protein>
<dbReference type="Proteomes" id="UP000677228">
    <property type="component" value="Unassembled WGS sequence"/>
</dbReference>
<comment type="caution">
    <text evidence="4">The sequence shown here is derived from an EMBL/GenBank/DDBJ whole genome shotgun (WGS) entry which is preliminary data.</text>
</comment>